<organism evidence="1 2">
    <name type="scientific">Gilvimarinus gilvus</name>
    <dbReference type="NCBI Taxonomy" id="3058038"/>
    <lineage>
        <taxon>Bacteria</taxon>
        <taxon>Pseudomonadati</taxon>
        <taxon>Pseudomonadota</taxon>
        <taxon>Gammaproteobacteria</taxon>
        <taxon>Cellvibrionales</taxon>
        <taxon>Cellvibrionaceae</taxon>
        <taxon>Gilvimarinus</taxon>
    </lineage>
</organism>
<proteinExistence type="predicted"/>
<dbReference type="RefSeq" id="WP_302721333.1">
    <property type="nucleotide sequence ID" value="NZ_JAULRU010000264.1"/>
</dbReference>
<keyword evidence="2" id="KW-1185">Reference proteome</keyword>
<name>A0ABU4RUD4_9GAMM</name>
<accession>A0ABU4RUD4</accession>
<comment type="caution">
    <text evidence="1">The sequence shown here is derived from an EMBL/GenBank/DDBJ whole genome shotgun (WGS) entry which is preliminary data.</text>
</comment>
<sequence length="74" mass="8034">MKSNSLRVVINAESYDLKCSAKLTDALSLWQSHCGEVEHFACAINGEFVPRSTYTTTKLNDGDCIDIVRPVGGG</sequence>
<dbReference type="Proteomes" id="UP001273505">
    <property type="component" value="Unassembled WGS sequence"/>
</dbReference>
<dbReference type="InterPro" id="IPR012675">
    <property type="entry name" value="Beta-grasp_dom_sf"/>
</dbReference>
<dbReference type="InterPro" id="IPR003749">
    <property type="entry name" value="ThiS/MoaD-like"/>
</dbReference>
<dbReference type="EMBL" id="JAXAFO010000004">
    <property type="protein sequence ID" value="MDX6848491.1"/>
    <property type="molecule type" value="Genomic_DNA"/>
</dbReference>
<protein>
    <submittedName>
        <fullName evidence="1">Sulfur carrier protein ThiS</fullName>
    </submittedName>
</protein>
<dbReference type="NCBIfam" id="TIGR01683">
    <property type="entry name" value="thiS"/>
    <property type="match status" value="1"/>
</dbReference>
<gene>
    <name evidence="1" type="primary">thiS</name>
    <name evidence="1" type="ORF">SCD92_03910</name>
</gene>
<evidence type="ECO:0000313" key="1">
    <source>
        <dbReference type="EMBL" id="MDX6848491.1"/>
    </source>
</evidence>
<dbReference type="SUPFAM" id="SSF54285">
    <property type="entry name" value="MoaD/ThiS"/>
    <property type="match status" value="1"/>
</dbReference>
<dbReference type="CDD" id="cd00565">
    <property type="entry name" value="Ubl_ThiS"/>
    <property type="match status" value="1"/>
</dbReference>
<dbReference type="InterPro" id="IPR010035">
    <property type="entry name" value="Thi_S"/>
</dbReference>
<reference evidence="1 2" key="1">
    <citation type="submission" date="2023-11" db="EMBL/GenBank/DDBJ databases">
        <title>Gilvimarinus fulvus sp. nov., isolated from the surface of Kelp.</title>
        <authorList>
            <person name="Sun Y.Y."/>
            <person name="Gong Y."/>
            <person name="Du Z.J."/>
        </authorList>
    </citation>
    <scope>NUCLEOTIDE SEQUENCE [LARGE SCALE GENOMIC DNA]</scope>
    <source>
        <strain evidence="1 2">SDUM040013</strain>
    </source>
</reference>
<dbReference type="Pfam" id="PF02597">
    <property type="entry name" value="ThiS"/>
    <property type="match status" value="1"/>
</dbReference>
<evidence type="ECO:0000313" key="2">
    <source>
        <dbReference type="Proteomes" id="UP001273505"/>
    </source>
</evidence>
<dbReference type="Gene3D" id="3.10.20.30">
    <property type="match status" value="1"/>
</dbReference>
<dbReference type="InterPro" id="IPR016155">
    <property type="entry name" value="Mopterin_synth/thiamin_S_b"/>
</dbReference>